<name>A0A9D4L7X0_DREPO</name>
<protein>
    <submittedName>
        <fullName evidence="1">Uncharacterized protein</fullName>
    </submittedName>
</protein>
<evidence type="ECO:0000313" key="1">
    <source>
        <dbReference type="EMBL" id="KAH3853687.1"/>
    </source>
</evidence>
<dbReference type="EMBL" id="JAIWYP010000003">
    <property type="protein sequence ID" value="KAH3853687.1"/>
    <property type="molecule type" value="Genomic_DNA"/>
</dbReference>
<reference evidence="1" key="2">
    <citation type="submission" date="2020-11" db="EMBL/GenBank/DDBJ databases">
        <authorList>
            <person name="McCartney M.A."/>
            <person name="Auch B."/>
            <person name="Kono T."/>
            <person name="Mallez S."/>
            <person name="Becker A."/>
            <person name="Gohl D.M."/>
            <person name="Silverstein K.A.T."/>
            <person name="Koren S."/>
            <person name="Bechman K.B."/>
            <person name="Herman A."/>
            <person name="Abrahante J.E."/>
            <person name="Garbe J."/>
        </authorList>
    </citation>
    <scope>NUCLEOTIDE SEQUENCE</scope>
    <source>
        <strain evidence="1">Duluth1</strain>
        <tissue evidence="1">Whole animal</tissue>
    </source>
</reference>
<accession>A0A9D4L7X0</accession>
<dbReference type="Proteomes" id="UP000828390">
    <property type="component" value="Unassembled WGS sequence"/>
</dbReference>
<proteinExistence type="predicted"/>
<gene>
    <name evidence="1" type="ORF">DPMN_096219</name>
</gene>
<sequence>MDLSGIPEPQMDWGSSNLPEAWLHFKDHVDLIFKYPLKDKRRTSALIYLCGLVSENEKYTKHGFLHRMKTKS</sequence>
<reference evidence="1" key="1">
    <citation type="journal article" date="2019" name="bioRxiv">
        <title>The Genome of the Zebra Mussel, Dreissena polymorpha: A Resource for Invasive Species Research.</title>
        <authorList>
            <person name="McCartney M.A."/>
            <person name="Auch B."/>
            <person name="Kono T."/>
            <person name="Mallez S."/>
            <person name="Zhang Y."/>
            <person name="Obille A."/>
            <person name="Becker A."/>
            <person name="Abrahante J.E."/>
            <person name="Garbe J."/>
            <person name="Badalamenti J.P."/>
            <person name="Herman A."/>
            <person name="Mangelson H."/>
            <person name="Liachko I."/>
            <person name="Sullivan S."/>
            <person name="Sone E.D."/>
            <person name="Koren S."/>
            <person name="Silverstein K.A.T."/>
            <person name="Beckman K.B."/>
            <person name="Gohl D.M."/>
        </authorList>
    </citation>
    <scope>NUCLEOTIDE SEQUENCE</scope>
    <source>
        <strain evidence="1">Duluth1</strain>
        <tissue evidence="1">Whole animal</tissue>
    </source>
</reference>
<dbReference type="AlphaFoldDB" id="A0A9D4L7X0"/>
<comment type="caution">
    <text evidence="1">The sequence shown here is derived from an EMBL/GenBank/DDBJ whole genome shotgun (WGS) entry which is preliminary data.</text>
</comment>
<organism evidence="1 2">
    <name type="scientific">Dreissena polymorpha</name>
    <name type="common">Zebra mussel</name>
    <name type="synonym">Mytilus polymorpha</name>
    <dbReference type="NCBI Taxonomy" id="45954"/>
    <lineage>
        <taxon>Eukaryota</taxon>
        <taxon>Metazoa</taxon>
        <taxon>Spiralia</taxon>
        <taxon>Lophotrochozoa</taxon>
        <taxon>Mollusca</taxon>
        <taxon>Bivalvia</taxon>
        <taxon>Autobranchia</taxon>
        <taxon>Heteroconchia</taxon>
        <taxon>Euheterodonta</taxon>
        <taxon>Imparidentia</taxon>
        <taxon>Neoheterodontei</taxon>
        <taxon>Myida</taxon>
        <taxon>Dreissenoidea</taxon>
        <taxon>Dreissenidae</taxon>
        <taxon>Dreissena</taxon>
    </lineage>
</organism>
<evidence type="ECO:0000313" key="2">
    <source>
        <dbReference type="Proteomes" id="UP000828390"/>
    </source>
</evidence>
<keyword evidence="2" id="KW-1185">Reference proteome</keyword>